<sequence length="64" mass="7199">MDAIGYSLDMHPSRDATLNAGHGLLGRWLLEFFPVWSDVPPYHGDILRLRPGRDRRTPAAATKL</sequence>
<organism evidence="1">
    <name type="scientific">mine drainage metagenome</name>
    <dbReference type="NCBI Taxonomy" id="410659"/>
    <lineage>
        <taxon>unclassified sequences</taxon>
        <taxon>metagenomes</taxon>
        <taxon>ecological metagenomes</taxon>
    </lineage>
</organism>
<dbReference type="AlphaFoldDB" id="A0A1J5SM54"/>
<proteinExistence type="predicted"/>
<comment type="caution">
    <text evidence="1">The sequence shown here is derived from an EMBL/GenBank/DDBJ whole genome shotgun (WGS) entry which is preliminary data.</text>
</comment>
<name>A0A1J5SM54_9ZZZZ</name>
<gene>
    <name evidence="1" type="ORF">GALL_86320</name>
</gene>
<accession>A0A1J5SM54</accession>
<evidence type="ECO:0000313" key="1">
    <source>
        <dbReference type="EMBL" id="OIR09027.1"/>
    </source>
</evidence>
<dbReference type="EMBL" id="MLJW01000028">
    <property type="protein sequence ID" value="OIR09027.1"/>
    <property type="molecule type" value="Genomic_DNA"/>
</dbReference>
<reference evidence="1" key="1">
    <citation type="submission" date="2016-10" db="EMBL/GenBank/DDBJ databases">
        <title>Sequence of Gallionella enrichment culture.</title>
        <authorList>
            <person name="Poehlein A."/>
            <person name="Muehling M."/>
            <person name="Daniel R."/>
        </authorList>
    </citation>
    <scope>NUCLEOTIDE SEQUENCE</scope>
</reference>
<protein>
    <submittedName>
        <fullName evidence="1">Uncharacterized protein</fullName>
    </submittedName>
</protein>